<dbReference type="InterPro" id="IPR013087">
    <property type="entry name" value="Znf_C2H2_type"/>
</dbReference>
<proteinExistence type="predicted"/>
<feature type="compositionally biased region" description="Polar residues" evidence="2">
    <location>
        <begin position="112"/>
        <end position="126"/>
    </location>
</feature>
<dbReference type="EMBL" id="LN679112">
    <property type="protein sequence ID" value="CEL53604.1"/>
    <property type="molecule type" value="Genomic_DNA"/>
</dbReference>
<dbReference type="GO" id="GO:0008270">
    <property type="term" value="F:zinc ion binding"/>
    <property type="evidence" value="ECO:0007669"/>
    <property type="project" value="UniProtKB-KW"/>
</dbReference>
<keyword evidence="1" id="KW-0479">Metal-binding</keyword>
<dbReference type="PROSITE" id="PS00028">
    <property type="entry name" value="ZINC_FINGER_C2H2_1"/>
    <property type="match status" value="2"/>
</dbReference>
<keyword evidence="5" id="KW-1185">Reference proteome</keyword>
<dbReference type="SMART" id="SM00355">
    <property type="entry name" value="ZnF_C2H2"/>
    <property type="match status" value="2"/>
</dbReference>
<name>A0A0B7F9Q2_THACB</name>
<evidence type="ECO:0000259" key="3">
    <source>
        <dbReference type="PROSITE" id="PS50157"/>
    </source>
</evidence>
<protein>
    <recommendedName>
        <fullName evidence="3">C2H2-type domain-containing protein</fullName>
    </recommendedName>
</protein>
<dbReference type="InterPro" id="IPR036236">
    <property type="entry name" value="Znf_C2H2_sf"/>
</dbReference>
<reference evidence="4 5" key="1">
    <citation type="submission" date="2014-11" db="EMBL/GenBank/DDBJ databases">
        <authorList>
            <person name="Wibberg Daniel"/>
        </authorList>
    </citation>
    <scope>NUCLEOTIDE SEQUENCE [LARGE SCALE GENOMIC DNA]</scope>
    <source>
        <strain evidence="4">Rhizoctonia solani AG1-IB 7/3/14</strain>
    </source>
</reference>
<evidence type="ECO:0000256" key="1">
    <source>
        <dbReference type="PROSITE-ProRule" id="PRU00042"/>
    </source>
</evidence>
<dbReference type="Gene3D" id="3.30.160.60">
    <property type="entry name" value="Classic Zinc Finger"/>
    <property type="match status" value="1"/>
</dbReference>
<dbReference type="AlphaFoldDB" id="A0A0B7F9Q2"/>
<feature type="region of interest" description="Disordered" evidence="2">
    <location>
        <begin position="84"/>
        <end position="133"/>
    </location>
</feature>
<evidence type="ECO:0000256" key="2">
    <source>
        <dbReference type="SAM" id="MobiDB-lite"/>
    </source>
</evidence>
<sequence>MAKSHSLAFIDDRPSLNSCRPTFESSIPSSNSPLKKGLFLNTCIYSHDPPQDKTDGDANYQRKPPCTSPSGLLTCIDGLSQIDTSAENSNAPSRDLPKSSGVSRSPVALEFNTRSGSSVQDSTATGATKERGHTENHALIMGIVSVTDNIDPRDAYRLGQILCDRARAKITESHPLPQSYNLASFPPPLDIPTPFSAHHVEQNVAGSFLTVHEPFPSVSQPLCMPCSNSWIEEPFGSPLAVANAGQTCRGPYIPLEPHFGLGPQNYRIDERSQQSNTGLGWSNPGEFLLAGNVSRSHYQTAESLGTIVSSTITAPLSPGDLIPTLQPDVQSIPYFIEPGLGSVYVPPSEGFVPTRALQSAVVPAMNIQPSVGLDSTIDTLAGGTQSNTSILGRRAPWVDDGAPTSSKIRPTCSKACRKIYVCDICKRRFQGRYRLGEHMLLHNEGATIYTCDSRGCKKGYADEKSLKTHYRKSHVK</sequence>
<evidence type="ECO:0000313" key="4">
    <source>
        <dbReference type="EMBL" id="CEL53604.1"/>
    </source>
</evidence>
<feature type="domain" description="C2H2-type" evidence="3">
    <location>
        <begin position="420"/>
        <end position="447"/>
    </location>
</feature>
<keyword evidence="1" id="KW-0862">Zinc</keyword>
<organism evidence="4 5">
    <name type="scientific">Thanatephorus cucumeris (strain AG1-IB / isolate 7/3/14)</name>
    <name type="common">Lettuce bottom rot fungus</name>
    <name type="synonym">Rhizoctonia solani</name>
    <dbReference type="NCBI Taxonomy" id="1108050"/>
    <lineage>
        <taxon>Eukaryota</taxon>
        <taxon>Fungi</taxon>
        <taxon>Dikarya</taxon>
        <taxon>Basidiomycota</taxon>
        <taxon>Agaricomycotina</taxon>
        <taxon>Agaricomycetes</taxon>
        <taxon>Cantharellales</taxon>
        <taxon>Ceratobasidiaceae</taxon>
        <taxon>Rhizoctonia</taxon>
        <taxon>Rhizoctonia solani AG-1</taxon>
    </lineage>
</organism>
<accession>A0A0B7F9Q2</accession>
<dbReference type="OrthoDB" id="4748970at2759"/>
<evidence type="ECO:0000313" key="5">
    <source>
        <dbReference type="Proteomes" id="UP000059188"/>
    </source>
</evidence>
<dbReference type="PROSITE" id="PS50157">
    <property type="entry name" value="ZINC_FINGER_C2H2_2"/>
    <property type="match status" value="2"/>
</dbReference>
<dbReference type="SUPFAM" id="SSF57667">
    <property type="entry name" value="beta-beta-alpha zinc fingers"/>
    <property type="match status" value="1"/>
</dbReference>
<gene>
    <name evidence="4" type="ORF">RSOLAG1IB_06459</name>
</gene>
<keyword evidence="1" id="KW-0863">Zinc-finger</keyword>
<dbReference type="Proteomes" id="UP000059188">
    <property type="component" value="Unassembled WGS sequence"/>
</dbReference>
<feature type="domain" description="C2H2-type" evidence="3">
    <location>
        <begin position="449"/>
        <end position="476"/>
    </location>
</feature>
<dbReference type="STRING" id="1108050.A0A0B7F9Q2"/>